<sequence length="332" mass="38201">MSIADDQSLIETDMQEAFRLIYAELTLANKNILKRDGYENVLIAKLSGNNIPLTRSLHRNMRSYNANPATEDFTFMCDLLKSSKNEIVEGKRYAYLKEYSVKYHVHRDSAMKTCQATNLNLAFTSIVFRSSNPNAPLWNTLVDQPQRILLCRWVIEHWKHAAHKSWTGFYGSTWRYKGAKMLISPLKWTGYPFAQVDVFSLFDKLLVHEMTDLVSAGDSLDITLRLSYFQVSLPNRDPTGIEAPPPNLWGKVYGWIPTLWYDVGPRREHEPNLVAARMLVDGHLHRVLENERIVAKSDPVVDNKDDEIADWHGLNQTEYEEAMSIFLNAAHQ</sequence>
<reference evidence="1" key="1">
    <citation type="submission" date="2021-07" db="EMBL/GenBank/DDBJ databases">
        <title>Genome Resource of American Ginseng Black Spot Pathogen Alternaria panax.</title>
        <authorList>
            <person name="Qiu C."/>
            <person name="Wang W."/>
            <person name="Liu Z."/>
        </authorList>
    </citation>
    <scope>NUCLEOTIDE SEQUENCE</scope>
    <source>
        <strain evidence="1">BNCC115425</strain>
    </source>
</reference>
<name>A0AAD4FG39_9PLEO</name>
<accession>A0AAD4FG39</accession>
<organism evidence="1 2">
    <name type="scientific">Alternaria panax</name>
    <dbReference type="NCBI Taxonomy" id="48097"/>
    <lineage>
        <taxon>Eukaryota</taxon>
        <taxon>Fungi</taxon>
        <taxon>Dikarya</taxon>
        <taxon>Ascomycota</taxon>
        <taxon>Pezizomycotina</taxon>
        <taxon>Dothideomycetes</taxon>
        <taxon>Pleosporomycetidae</taxon>
        <taxon>Pleosporales</taxon>
        <taxon>Pleosporineae</taxon>
        <taxon>Pleosporaceae</taxon>
        <taxon>Alternaria</taxon>
        <taxon>Alternaria sect. Panax</taxon>
    </lineage>
</organism>
<dbReference type="EMBL" id="JAANER010000005">
    <property type="protein sequence ID" value="KAG9189197.1"/>
    <property type="molecule type" value="Genomic_DNA"/>
</dbReference>
<comment type="caution">
    <text evidence="1">The sequence shown here is derived from an EMBL/GenBank/DDBJ whole genome shotgun (WGS) entry which is preliminary data.</text>
</comment>
<keyword evidence="2" id="KW-1185">Reference proteome</keyword>
<dbReference type="Proteomes" id="UP001199106">
    <property type="component" value="Unassembled WGS sequence"/>
</dbReference>
<gene>
    <name evidence="1" type="ORF">G6011_06065</name>
</gene>
<protein>
    <submittedName>
        <fullName evidence="1">Uncharacterized protein</fullName>
    </submittedName>
</protein>
<evidence type="ECO:0000313" key="2">
    <source>
        <dbReference type="Proteomes" id="UP001199106"/>
    </source>
</evidence>
<dbReference type="AlphaFoldDB" id="A0AAD4FG39"/>
<evidence type="ECO:0000313" key="1">
    <source>
        <dbReference type="EMBL" id="KAG9189197.1"/>
    </source>
</evidence>
<proteinExistence type="predicted"/>